<dbReference type="AlphaFoldDB" id="A0AAE0G2A2"/>
<feature type="non-terminal residue" evidence="2">
    <location>
        <position position="1"/>
    </location>
</feature>
<reference evidence="2 3" key="1">
    <citation type="journal article" date="2015" name="Genome Biol. Evol.">
        <title>Comparative Genomics of a Bacterivorous Green Alga Reveals Evolutionary Causalities and Consequences of Phago-Mixotrophic Mode of Nutrition.</title>
        <authorList>
            <person name="Burns J.A."/>
            <person name="Paasch A."/>
            <person name="Narechania A."/>
            <person name="Kim E."/>
        </authorList>
    </citation>
    <scope>NUCLEOTIDE SEQUENCE [LARGE SCALE GENOMIC DNA]</scope>
    <source>
        <strain evidence="2 3">PLY_AMNH</strain>
    </source>
</reference>
<accession>A0AAE0G2A2</accession>
<comment type="caution">
    <text evidence="2">The sequence shown here is derived from an EMBL/GenBank/DDBJ whole genome shotgun (WGS) entry which is preliminary data.</text>
</comment>
<name>A0AAE0G2A2_9CHLO</name>
<evidence type="ECO:0000313" key="3">
    <source>
        <dbReference type="Proteomes" id="UP001190700"/>
    </source>
</evidence>
<feature type="region of interest" description="Disordered" evidence="1">
    <location>
        <begin position="23"/>
        <end position="63"/>
    </location>
</feature>
<keyword evidence="3" id="KW-1185">Reference proteome</keyword>
<evidence type="ECO:0000313" key="2">
    <source>
        <dbReference type="EMBL" id="KAK3269850.1"/>
    </source>
</evidence>
<proteinExistence type="predicted"/>
<dbReference type="Proteomes" id="UP001190700">
    <property type="component" value="Unassembled WGS sequence"/>
</dbReference>
<gene>
    <name evidence="2" type="ORF">CYMTET_21726</name>
</gene>
<dbReference type="EMBL" id="LGRX02010714">
    <property type="protein sequence ID" value="KAK3269850.1"/>
    <property type="molecule type" value="Genomic_DNA"/>
</dbReference>
<evidence type="ECO:0000256" key="1">
    <source>
        <dbReference type="SAM" id="MobiDB-lite"/>
    </source>
</evidence>
<sequence length="63" mass="6811">EPVTKASWTRQFKALSKARMEGVARFPMNPEENWGPKARAGNGTKRSADAMDGGPSAKHPRGS</sequence>
<protein>
    <submittedName>
        <fullName evidence="2">Uncharacterized protein</fullName>
    </submittedName>
</protein>
<organism evidence="2 3">
    <name type="scientific">Cymbomonas tetramitiformis</name>
    <dbReference type="NCBI Taxonomy" id="36881"/>
    <lineage>
        <taxon>Eukaryota</taxon>
        <taxon>Viridiplantae</taxon>
        <taxon>Chlorophyta</taxon>
        <taxon>Pyramimonadophyceae</taxon>
        <taxon>Pyramimonadales</taxon>
        <taxon>Pyramimonadaceae</taxon>
        <taxon>Cymbomonas</taxon>
    </lineage>
</organism>